<sequence>MKQLEILQKEEQQLQSKEESIANEEKQVRRIKESYEQHLHEARHFLDNLCYLFHKNEQGTFYQSLMDEYSQESRKILEHLEIDETELHDQKKRVLDQLEDIDYEKRKLLVEEDTNEC</sequence>
<dbReference type="OrthoDB" id="2186020at2"/>
<dbReference type="EMBL" id="NIBQ01000001">
    <property type="protein sequence ID" value="OUZ34663.1"/>
    <property type="molecule type" value="Genomic_DNA"/>
</dbReference>
<dbReference type="AlphaFoldDB" id="A0A200JBQ9"/>
<keyword evidence="4" id="KW-1185">Reference proteome</keyword>
<dbReference type="InterPro" id="IPR025014">
    <property type="entry name" value="DUF3958"/>
</dbReference>
<evidence type="ECO:0000313" key="3">
    <source>
        <dbReference type="EMBL" id="WYJ95200.1"/>
    </source>
</evidence>
<evidence type="ECO:0000313" key="2">
    <source>
        <dbReference type="EMBL" id="OUZ34663.1"/>
    </source>
</evidence>
<dbReference type="RefSeq" id="WP_087639372.1">
    <property type="nucleotide sequence ID" value="NZ_CP147246.1"/>
</dbReference>
<dbReference type="Proteomes" id="UP000196151">
    <property type="component" value="Chromosome"/>
</dbReference>
<organism evidence="2">
    <name type="scientific">Candidatus Enterococcus dunnyi</name>
    <dbReference type="NCBI Taxonomy" id="1834192"/>
    <lineage>
        <taxon>Bacteria</taxon>
        <taxon>Bacillati</taxon>
        <taxon>Bacillota</taxon>
        <taxon>Bacilli</taxon>
        <taxon>Lactobacillales</taxon>
        <taxon>Enterococcaceae</taxon>
        <taxon>Enterococcus</taxon>
    </lineage>
</organism>
<evidence type="ECO:0000256" key="1">
    <source>
        <dbReference type="SAM" id="Coils"/>
    </source>
</evidence>
<gene>
    <name evidence="2" type="ORF">A5889_000138</name>
    <name evidence="3" type="ORF">A5889_002748</name>
</gene>
<keyword evidence="1" id="KW-0175">Coiled coil</keyword>
<proteinExistence type="predicted"/>
<reference evidence="3" key="2">
    <citation type="submission" date="2017-05" db="EMBL/GenBank/DDBJ databases">
        <authorList>
            <consortium name="The Broad Institute Genomics Platform"/>
            <consortium name="The Broad Institute Genomic Center for Infectious Diseases"/>
            <person name="Earl A."/>
            <person name="Manson A."/>
            <person name="Schwartman J."/>
            <person name="Gilmore M."/>
            <person name="Abouelleil A."/>
            <person name="Cao P."/>
            <person name="Chapman S."/>
            <person name="Cusick C."/>
            <person name="Shea T."/>
            <person name="Young S."/>
            <person name="Neafsey D."/>
            <person name="Nusbaum C."/>
            <person name="Birren B."/>
        </authorList>
    </citation>
    <scope>NUCLEOTIDE SEQUENCE</scope>
    <source>
        <strain evidence="3">9D6_DIV0238</strain>
    </source>
</reference>
<accession>A0A200JBQ9</accession>
<dbReference type="Pfam" id="PF13125">
    <property type="entry name" value="DUF3958"/>
    <property type="match status" value="1"/>
</dbReference>
<feature type="coiled-coil region" evidence="1">
    <location>
        <begin position="4"/>
        <end position="41"/>
    </location>
</feature>
<evidence type="ECO:0000313" key="4">
    <source>
        <dbReference type="Proteomes" id="UP000196151"/>
    </source>
</evidence>
<reference evidence="2" key="1">
    <citation type="submission" date="2017-05" db="EMBL/GenBank/DDBJ databases">
        <title>The Genome Sequence of Enterococcus sp. 9D6_DIV0238.</title>
        <authorList>
            <consortium name="The Broad Institute Genomics Platform"/>
            <consortium name="The Broad Institute Genomic Center for Infectious Diseases"/>
            <person name="Earl A."/>
            <person name="Manson A."/>
            <person name="Schwartman J."/>
            <person name="Gilmore M."/>
            <person name="Abouelleil A."/>
            <person name="Cao P."/>
            <person name="Chapman S."/>
            <person name="Cusick C."/>
            <person name="Shea T."/>
            <person name="Young S."/>
            <person name="Neafsey D."/>
            <person name="Nusbaum C."/>
            <person name="Birren B."/>
        </authorList>
    </citation>
    <scope>NUCLEOTIDE SEQUENCE [LARGE SCALE GENOMIC DNA]</scope>
    <source>
        <strain evidence="2">9D6_DIV0238</strain>
    </source>
</reference>
<dbReference type="EMBL" id="CP147246">
    <property type="protein sequence ID" value="WYJ95200.1"/>
    <property type="molecule type" value="Genomic_DNA"/>
</dbReference>
<reference evidence="3" key="3">
    <citation type="submission" date="2024-03" db="EMBL/GenBank/DDBJ databases">
        <title>The Genome Sequence of Enterococcus sp. DIV0238c.</title>
        <authorList>
            <consortium name="The Broad Institute Genomics Platform"/>
            <consortium name="The Broad Institute Microbial Omics Core"/>
            <consortium name="The Broad Institute Genomic Center for Infectious Diseases"/>
            <person name="Earl A."/>
            <person name="Manson A."/>
            <person name="Gilmore M."/>
            <person name="Schwartman J."/>
            <person name="Shea T."/>
            <person name="Abouelleil A."/>
            <person name="Cao P."/>
            <person name="Chapman S."/>
            <person name="Cusick C."/>
            <person name="Young S."/>
            <person name="Neafsey D."/>
            <person name="Nusbaum C."/>
            <person name="Birren B."/>
        </authorList>
    </citation>
    <scope>NUCLEOTIDE SEQUENCE</scope>
    <source>
        <strain evidence="3">9D6_DIV0238</strain>
    </source>
</reference>
<protein>
    <submittedName>
        <fullName evidence="2">Uncharacterized protein</fullName>
    </submittedName>
</protein>
<name>A0A200JBQ9_9ENTE</name>